<evidence type="ECO:0000256" key="1">
    <source>
        <dbReference type="ARBA" id="ARBA00004651"/>
    </source>
</evidence>
<dbReference type="PANTHER" id="PTHR35007">
    <property type="entry name" value="INTEGRAL MEMBRANE PROTEIN-RELATED"/>
    <property type="match status" value="1"/>
</dbReference>
<feature type="transmembrane region" description="Helical" evidence="6">
    <location>
        <begin position="283"/>
        <end position="304"/>
    </location>
</feature>
<evidence type="ECO:0000259" key="7">
    <source>
        <dbReference type="Pfam" id="PF00482"/>
    </source>
</evidence>
<evidence type="ECO:0000256" key="4">
    <source>
        <dbReference type="ARBA" id="ARBA00022989"/>
    </source>
</evidence>
<comment type="subcellular location">
    <subcellularLocation>
        <location evidence="1">Cell membrane</location>
        <topology evidence="1">Multi-pass membrane protein</topology>
    </subcellularLocation>
</comment>
<protein>
    <submittedName>
        <fullName evidence="8">Type II secretion system F family protein</fullName>
    </submittedName>
</protein>
<keyword evidence="4 6" id="KW-1133">Transmembrane helix</keyword>
<keyword evidence="5 6" id="KW-0472">Membrane</keyword>
<dbReference type="InterPro" id="IPR018076">
    <property type="entry name" value="T2SS_GspF_dom"/>
</dbReference>
<name>A0A5R9EZN6_9BACL</name>
<reference evidence="8 9" key="1">
    <citation type="submission" date="2019-04" db="EMBL/GenBank/DDBJ databases">
        <title>Bacillus caeni sp. nov., a bacterium isolated from mangrove sediment.</title>
        <authorList>
            <person name="Huang H."/>
            <person name="Mo K."/>
            <person name="Hu Y."/>
        </authorList>
    </citation>
    <scope>NUCLEOTIDE SEQUENCE [LARGE SCALE GENOMIC DNA]</scope>
    <source>
        <strain evidence="8 9">HB172195</strain>
    </source>
</reference>
<dbReference type="GO" id="GO:0005886">
    <property type="term" value="C:plasma membrane"/>
    <property type="evidence" value="ECO:0007669"/>
    <property type="project" value="UniProtKB-SubCell"/>
</dbReference>
<accession>A0A5R9EZN6</accession>
<keyword evidence="3 6" id="KW-0812">Transmembrane</keyword>
<evidence type="ECO:0000256" key="5">
    <source>
        <dbReference type="ARBA" id="ARBA00023136"/>
    </source>
</evidence>
<dbReference type="PANTHER" id="PTHR35007:SF2">
    <property type="entry name" value="PILUS ASSEMBLE PROTEIN"/>
    <property type="match status" value="1"/>
</dbReference>
<keyword evidence="9" id="KW-1185">Reference proteome</keyword>
<dbReference type="EMBL" id="SWLG01000019">
    <property type="protein sequence ID" value="TLS35580.1"/>
    <property type="molecule type" value="Genomic_DNA"/>
</dbReference>
<dbReference type="Pfam" id="PF00482">
    <property type="entry name" value="T2SSF"/>
    <property type="match status" value="1"/>
</dbReference>
<evidence type="ECO:0000313" key="9">
    <source>
        <dbReference type="Proteomes" id="UP000308230"/>
    </source>
</evidence>
<proteinExistence type="predicted"/>
<evidence type="ECO:0000256" key="3">
    <source>
        <dbReference type="ARBA" id="ARBA00022692"/>
    </source>
</evidence>
<dbReference type="AlphaFoldDB" id="A0A5R9EZN6"/>
<feature type="transmembrane region" description="Helical" evidence="6">
    <location>
        <begin position="133"/>
        <end position="152"/>
    </location>
</feature>
<feature type="transmembrane region" description="Helical" evidence="6">
    <location>
        <begin position="106"/>
        <end position="127"/>
    </location>
</feature>
<organism evidence="8 9">
    <name type="scientific">Exobacillus caeni</name>
    <dbReference type="NCBI Taxonomy" id="2574798"/>
    <lineage>
        <taxon>Bacteria</taxon>
        <taxon>Bacillati</taxon>
        <taxon>Bacillota</taxon>
        <taxon>Bacilli</taxon>
        <taxon>Bacillales</taxon>
        <taxon>Guptibacillaceae</taxon>
        <taxon>Exobacillus</taxon>
    </lineage>
</organism>
<comment type="caution">
    <text evidence="8">The sequence shown here is derived from an EMBL/GenBank/DDBJ whole genome shotgun (WGS) entry which is preliminary data.</text>
</comment>
<evidence type="ECO:0000256" key="2">
    <source>
        <dbReference type="ARBA" id="ARBA00022475"/>
    </source>
</evidence>
<feature type="transmembrane region" description="Helical" evidence="6">
    <location>
        <begin position="6"/>
        <end position="25"/>
    </location>
</feature>
<keyword evidence="2" id="KW-1003">Cell membrane</keyword>
<dbReference type="RefSeq" id="WP_138128662.1">
    <property type="nucleotide sequence ID" value="NZ_SWLG01000019.1"/>
</dbReference>
<dbReference type="Proteomes" id="UP000308230">
    <property type="component" value="Unassembled WGS sequence"/>
</dbReference>
<gene>
    <name evidence="8" type="ORF">FCL54_19670</name>
</gene>
<sequence>MGVLFFICTSVCLTMVLYGLLAGLFKKRIQLEKRIQSLATHQEGLTKNNHDERKPLTFKERVLQPVWAKLRTFFIAKLSRQKMEELDNRIYEAGNPFNLKALDFKLLQIVIAIGFFSFLMFFYVFGAEEKGKVMLFAIMGGVFGYIYPDYYLRAKRKQRLKTIEKAMPDYFDMVSVSIEAGMGIDAALSRVSKEMKGPLSDEFKNAIEEMKLGKSRREAFIDLKDRVPLEIFQSVLNSFIQADQLGIGMSKVLKTQTKRIREVRRQAAREQAMKAPVKMMIPMVLFIFPTLFIVLLGPIIIQFVTRWM</sequence>
<feature type="domain" description="Type II secretion system protein GspF" evidence="7">
    <location>
        <begin position="172"/>
        <end position="296"/>
    </location>
</feature>
<evidence type="ECO:0000313" key="8">
    <source>
        <dbReference type="EMBL" id="TLS35580.1"/>
    </source>
</evidence>
<dbReference type="OrthoDB" id="9810662at2"/>
<evidence type="ECO:0000256" key="6">
    <source>
        <dbReference type="SAM" id="Phobius"/>
    </source>
</evidence>